<proteinExistence type="predicted"/>
<evidence type="ECO:0000313" key="1">
    <source>
        <dbReference type="EMBL" id="SAK95253.1"/>
    </source>
</evidence>
<organism evidence="1 2">
    <name type="scientific">Caballeronia calidae</name>
    <dbReference type="NCBI Taxonomy" id="1777139"/>
    <lineage>
        <taxon>Bacteria</taxon>
        <taxon>Pseudomonadati</taxon>
        <taxon>Pseudomonadota</taxon>
        <taxon>Betaproteobacteria</taxon>
        <taxon>Burkholderiales</taxon>
        <taxon>Burkholderiaceae</taxon>
        <taxon>Caballeronia</taxon>
    </lineage>
</organism>
<dbReference type="Proteomes" id="UP000071859">
    <property type="component" value="Unassembled WGS sequence"/>
</dbReference>
<protein>
    <submittedName>
        <fullName evidence="1">Uncharacterized protein</fullName>
    </submittedName>
</protein>
<reference evidence="1" key="1">
    <citation type="submission" date="2016-01" db="EMBL/GenBank/DDBJ databases">
        <authorList>
            <person name="Peeters C."/>
        </authorList>
    </citation>
    <scope>NUCLEOTIDE SEQUENCE</scope>
    <source>
        <strain evidence="1">LMG 29321</strain>
    </source>
</reference>
<evidence type="ECO:0000313" key="2">
    <source>
        <dbReference type="Proteomes" id="UP000071859"/>
    </source>
</evidence>
<name>A0A158DLA2_9BURK</name>
<dbReference type="RefSeq" id="WP_157697621.1">
    <property type="nucleotide sequence ID" value="NZ_FCOX02000033.1"/>
</dbReference>
<dbReference type="EMBL" id="FCOX02000033">
    <property type="protein sequence ID" value="SAK95253.1"/>
    <property type="molecule type" value="Genomic_DNA"/>
</dbReference>
<dbReference type="OrthoDB" id="9134677at2"/>
<comment type="caution">
    <text evidence="1">The sequence shown here is derived from an EMBL/GenBank/DDBJ whole genome shotgun (WGS) entry which is preliminary data.</text>
</comment>
<accession>A0A158DLA2</accession>
<gene>
    <name evidence="1" type="ORF">AWB78_05321</name>
</gene>
<sequence>MALTSKDMANFDPALRQAYDKYVDNLMRGADKGEAAMRAGVSMNGWQEWVRGAETDPYVIQLMKERLEALNVHELWNDKLAVLTLRRIVENAVKSSDQLNAAKELNVLLNITEVDEAGRTRKVPTLEDLYPDSKPEGSDA</sequence>
<dbReference type="AlphaFoldDB" id="A0A158DLA2"/>
<keyword evidence="2" id="KW-1185">Reference proteome</keyword>